<feature type="region of interest" description="Disordered" evidence="6">
    <location>
        <begin position="320"/>
        <end position="360"/>
    </location>
</feature>
<dbReference type="Proteomes" id="UP000182284">
    <property type="component" value="Unassembled WGS sequence"/>
</dbReference>
<accession>A0A1G7UPL6</accession>
<evidence type="ECO:0000256" key="2">
    <source>
        <dbReference type="ARBA" id="ARBA00007802"/>
    </source>
</evidence>
<comment type="subcellular location">
    <subcellularLocation>
        <location evidence="1">Membrane</location>
        <topology evidence="1">Multi-pass membrane protein</topology>
    </subcellularLocation>
</comment>
<dbReference type="AlphaFoldDB" id="A0A1G7UPL6"/>
<proteinExistence type="inferred from homology"/>
<dbReference type="RefSeq" id="WP_074647475.1">
    <property type="nucleotide sequence ID" value="NZ_FNBL01000024.1"/>
</dbReference>
<feature type="transmembrane region" description="Helical" evidence="7">
    <location>
        <begin position="168"/>
        <end position="186"/>
    </location>
</feature>
<keyword evidence="5 7" id="KW-0472">Membrane</keyword>
<feature type="compositionally biased region" description="Basic and acidic residues" evidence="6">
    <location>
        <begin position="350"/>
        <end position="360"/>
    </location>
</feature>
<feature type="transmembrane region" description="Helical" evidence="7">
    <location>
        <begin position="237"/>
        <end position="256"/>
    </location>
</feature>
<dbReference type="InterPro" id="IPR007688">
    <property type="entry name" value="Conjugal_tfr_TrbL/VirB6"/>
</dbReference>
<dbReference type="OrthoDB" id="7819992at2"/>
<feature type="transmembrane region" description="Helical" evidence="7">
    <location>
        <begin position="268"/>
        <end position="288"/>
    </location>
</feature>
<keyword evidence="3 7" id="KW-0812">Transmembrane</keyword>
<evidence type="ECO:0000256" key="6">
    <source>
        <dbReference type="SAM" id="MobiDB-lite"/>
    </source>
</evidence>
<evidence type="ECO:0000313" key="8">
    <source>
        <dbReference type="EMBL" id="SDG49512.1"/>
    </source>
</evidence>
<evidence type="ECO:0000256" key="1">
    <source>
        <dbReference type="ARBA" id="ARBA00004141"/>
    </source>
</evidence>
<keyword evidence="4 7" id="KW-1133">Transmembrane helix</keyword>
<dbReference type="EMBL" id="FNBL01000024">
    <property type="protein sequence ID" value="SDG49512.1"/>
    <property type="molecule type" value="Genomic_DNA"/>
</dbReference>
<evidence type="ECO:0000256" key="5">
    <source>
        <dbReference type="ARBA" id="ARBA00023136"/>
    </source>
</evidence>
<comment type="similarity">
    <text evidence="2">Belongs to the TrbL/VirB6 family.</text>
</comment>
<feature type="transmembrane region" description="Helical" evidence="7">
    <location>
        <begin position="192"/>
        <end position="225"/>
    </location>
</feature>
<reference evidence="8 9" key="1">
    <citation type="submission" date="2016-10" db="EMBL/GenBank/DDBJ databases">
        <authorList>
            <person name="de Groot N.N."/>
        </authorList>
    </citation>
    <scope>NUCLEOTIDE SEQUENCE [LARGE SCALE GENOMIC DNA]</scope>
    <source>
        <strain evidence="8 9">DSM 27375</strain>
    </source>
</reference>
<feature type="transmembrane region" description="Helical" evidence="7">
    <location>
        <begin position="26"/>
        <end position="50"/>
    </location>
</feature>
<gene>
    <name evidence="8" type="ORF">SAMN04488117_12421</name>
</gene>
<evidence type="ECO:0000256" key="4">
    <source>
        <dbReference type="ARBA" id="ARBA00022989"/>
    </source>
</evidence>
<evidence type="ECO:0000256" key="7">
    <source>
        <dbReference type="SAM" id="Phobius"/>
    </source>
</evidence>
<protein>
    <submittedName>
        <fullName evidence="8">Type IV secretion system protein VirB6</fullName>
    </submittedName>
</protein>
<feature type="transmembrane region" description="Helical" evidence="7">
    <location>
        <begin position="138"/>
        <end position="161"/>
    </location>
</feature>
<organism evidence="8 9">
    <name type="scientific">Celeribacter baekdonensis</name>
    <dbReference type="NCBI Taxonomy" id="875171"/>
    <lineage>
        <taxon>Bacteria</taxon>
        <taxon>Pseudomonadati</taxon>
        <taxon>Pseudomonadota</taxon>
        <taxon>Alphaproteobacteria</taxon>
        <taxon>Rhodobacterales</taxon>
        <taxon>Roseobacteraceae</taxon>
        <taxon>Celeribacter</taxon>
    </lineage>
</organism>
<evidence type="ECO:0000313" key="9">
    <source>
        <dbReference type="Proteomes" id="UP000182284"/>
    </source>
</evidence>
<evidence type="ECO:0000256" key="3">
    <source>
        <dbReference type="ARBA" id="ARBA00022692"/>
    </source>
</evidence>
<dbReference type="GO" id="GO:0030255">
    <property type="term" value="P:protein secretion by the type IV secretion system"/>
    <property type="evidence" value="ECO:0007669"/>
    <property type="project" value="InterPro"/>
</dbReference>
<feature type="transmembrane region" description="Helical" evidence="7">
    <location>
        <begin position="62"/>
        <end position="81"/>
    </location>
</feature>
<dbReference type="GO" id="GO:0016020">
    <property type="term" value="C:membrane"/>
    <property type="evidence" value="ECO:0007669"/>
    <property type="project" value="UniProtKB-SubCell"/>
</dbReference>
<dbReference type="Pfam" id="PF04610">
    <property type="entry name" value="TrbL"/>
    <property type="match status" value="1"/>
</dbReference>
<sequence length="360" mass="37501">MSIVTYFVETASDYLDDAAETQFGSVAATVGTVITLSSILLVILVFVNMALQVRSVDARTSFWLAVKIALVGIFATNWAQFNYLADGILNGIDSIAGSLVASVGGGEPGPSGTFAEEFDDLIEELGEYLNAAGSNLNWMAGALLDTLGVVLLSVLGGLAAFIMVASRLMIALLIGMAPVMIFLTLFDVTKDYFARWLSALISFSIYPIVVAGVFATIVGVAQALISRLGDPSNASSIGALIPFFMMILMAKGFLIATPFIVRSISGNIVMPAMTAGMGGTYAFGRAAMGSQQAMNRYGVGTASGADRAGMTVYQGARRAMASMRSSPPANDGGSTGAAPPPTGTGAKMQRMKDRADRLGD</sequence>
<name>A0A1G7UPL6_9RHOB</name>